<dbReference type="CDD" id="cd02440">
    <property type="entry name" value="AdoMet_MTases"/>
    <property type="match status" value="1"/>
</dbReference>
<protein>
    <submittedName>
        <fullName evidence="1">Class I SAM-dependent methyltransferase</fullName>
    </submittedName>
</protein>
<accession>A0ABX8LI04</accession>
<name>A0ABX8LI04_9BACT</name>
<dbReference type="GO" id="GO:0032259">
    <property type="term" value="P:methylation"/>
    <property type="evidence" value="ECO:0007669"/>
    <property type="project" value="UniProtKB-KW"/>
</dbReference>
<reference evidence="1 2" key="1">
    <citation type="submission" date="2021-06" db="EMBL/GenBank/DDBJ databases">
        <title>Gemonas diversity in paddy soil.</title>
        <authorList>
            <person name="Liu G."/>
        </authorList>
    </citation>
    <scope>NUCLEOTIDE SEQUENCE [LARGE SCALE GENOMIC DNA]</scope>
    <source>
        <strain evidence="1 2">RG2</strain>
    </source>
</reference>
<gene>
    <name evidence="1" type="ORF">KP001_03790</name>
</gene>
<dbReference type="Pfam" id="PF13489">
    <property type="entry name" value="Methyltransf_23"/>
    <property type="match status" value="1"/>
</dbReference>
<dbReference type="EMBL" id="CP077683">
    <property type="protein sequence ID" value="QXE91671.1"/>
    <property type="molecule type" value="Genomic_DNA"/>
</dbReference>
<dbReference type="Proteomes" id="UP000683559">
    <property type="component" value="Chromosome"/>
</dbReference>
<proteinExistence type="predicted"/>
<sequence length="255" mass="28775">MTMVNGYEAPAAERVGEFLRLGRERGYWRNGYDFPRLCRQVFGGISLKGKRVLEIGSGSGVLSMWAGLCGASEVVALEPLEEGSGSFKRGRIYDDFASMTRALGLETTRILPKAVQHFRGEGTFDLVLSNASINHLDEPNCVTLKSSVQSREVYLDVLRGIAQDMNRGGKLIIMDVSSENMFNDLGLTNPFMKTIEWHKHHTPQLWGEICSQAGFSEPLITWPSGRYLRYLRIYSRPSWCSYLTDSLFRLEMTRS</sequence>
<keyword evidence="1" id="KW-0489">Methyltransferase</keyword>
<dbReference type="GO" id="GO:0008168">
    <property type="term" value="F:methyltransferase activity"/>
    <property type="evidence" value="ECO:0007669"/>
    <property type="project" value="UniProtKB-KW"/>
</dbReference>
<dbReference type="RefSeq" id="WP_217288249.1">
    <property type="nucleotide sequence ID" value="NZ_CP077683.1"/>
</dbReference>
<organism evidence="1 2">
    <name type="scientific">Geomonas subterranea</name>
    <dbReference type="NCBI Taxonomy" id="2847989"/>
    <lineage>
        <taxon>Bacteria</taxon>
        <taxon>Pseudomonadati</taxon>
        <taxon>Thermodesulfobacteriota</taxon>
        <taxon>Desulfuromonadia</taxon>
        <taxon>Geobacterales</taxon>
        <taxon>Geobacteraceae</taxon>
        <taxon>Geomonas</taxon>
    </lineage>
</organism>
<keyword evidence="1" id="KW-0808">Transferase</keyword>
<evidence type="ECO:0000313" key="2">
    <source>
        <dbReference type="Proteomes" id="UP000683559"/>
    </source>
</evidence>
<keyword evidence="2" id="KW-1185">Reference proteome</keyword>
<evidence type="ECO:0000313" key="1">
    <source>
        <dbReference type="EMBL" id="QXE91671.1"/>
    </source>
</evidence>